<dbReference type="PANTHER" id="PTHR43864:SF1">
    <property type="entry name" value="XANTHINE PHOSPHORIBOSYLTRANSFERASE"/>
    <property type="match status" value="1"/>
</dbReference>
<dbReference type="CDD" id="cd06223">
    <property type="entry name" value="PRTases_typeI"/>
    <property type="match status" value="1"/>
</dbReference>
<evidence type="ECO:0008006" key="5">
    <source>
        <dbReference type="Google" id="ProtNLM"/>
    </source>
</evidence>
<dbReference type="GO" id="GO:0006166">
    <property type="term" value="P:purine ribonucleoside salvage"/>
    <property type="evidence" value="ECO:0007669"/>
    <property type="project" value="UniProtKB-KW"/>
</dbReference>
<dbReference type="InterPro" id="IPR029057">
    <property type="entry name" value="PRTase-like"/>
</dbReference>
<gene>
    <name evidence="3" type="ORF">A2Z33_03165</name>
</gene>
<dbReference type="AlphaFoldDB" id="A0A1F5YVZ0"/>
<dbReference type="InterPro" id="IPR050118">
    <property type="entry name" value="Pur/Pyrimidine_PRTase"/>
</dbReference>
<name>A0A1F5YVZ0_9BACT</name>
<protein>
    <recommendedName>
        <fullName evidence="5">Phosphoribosyltransferase domain-containing protein</fullName>
    </recommendedName>
</protein>
<evidence type="ECO:0000256" key="2">
    <source>
        <dbReference type="ARBA" id="ARBA00022726"/>
    </source>
</evidence>
<evidence type="ECO:0000256" key="1">
    <source>
        <dbReference type="ARBA" id="ARBA00022679"/>
    </source>
</evidence>
<sequence length="239" mass="26086">MRDYPDLPVLQPNEALQSISASVLSRAQKLLAASLVTQSRSFVHTLKDIGEDLLILDVTHFLNHRINTRLIDAIGEELAEKVAMFSPDLILTAPSSGNIPAIATASHLPNQPDIIYAPKGTPITMTQVYRASSRSYTHGKSVDLTVARDCLPADTRVAVCDDFLDTGRTGMDLTDIITQAKAVVAVFFFVIEKPFGGRDSLKAAGFADEQIISLIQIDSMRPGKLKLAGFDSWFQLTRS</sequence>
<dbReference type="EMBL" id="MFJD01000004">
    <property type="protein sequence ID" value="OGG04137.1"/>
    <property type="molecule type" value="Genomic_DNA"/>
</dbReference>
<dbReference type="STRING" id="1798374.A2Z33_03165"/>
<reference evidence="3 4" key="1">
    <citation type="journal article" date="2016" name="Nat. Commun.">
        <title>Thousands of microbial genomes shed light on interconnected biogeochemical processes in an aquifer system.</title>
        <authorList>
            <person name="Anantharaman K."/>
            <person name="Brown C.T."/>
            <person name="Hug L.A."/>
            <person name="Sharon I."/>
            <person name="Castelle C.J."/>
            <person name="Probst A.J."/>
            <person name="Thomas B.C."/>
            <person name="Singh A."/>
            <person name="Wilkins M.J."/>
            <person name="Karaoz U."/>
            <person name="Brodie E.L."/>
            <person name="Williams K.H."/>
            <person name="Hubbard S.S."/>
            <person name="Banfield J.F."/>
        </authorList>
    </citation>
    <scope>NUCLEOTIDE SEQUENCE [LARGE SCALE GENOMIC DNA]</scope>
</reference>
<accession>A0A1F5YVZ0</accession>
<keyword evidence="1" id="KW-0808">Transferase</keyword>
<dbReference type="SUPFAM" id="SSF53271">
    <property type="entry name" value="PRTase-like"/>
    <property type="match status" value="1"/>
</dbReference>
<dbReference type="Gene3D" id="3.40.50.2020">
    <property type="match status" value="1"/>
</dbReference>
<comment type="caution">
    <text evidence="3">The sequence shown here is derived from an EMBL/GenBank/DDBJ whole genome shotgun (WGS) entry which is preliminary data.</text>
</comment>
<evidence type="ECO:0000313" key="3">
    <source>
        <dbReference type="EMBL" id="OGG04137.1"/>
    </source>
</evidence>
<proteinExistence type="predicted"/>
<keyword evidence="2" id="KW-0660">Purine salvage</keyword>
<dbReference type="InterPro" id="IPR000836">
    <property type="entry name" value="PRTase_dom"/>
</dbReference>
<dbReference type="GO" id="GO:0016740">
    <property type="term" value="F:transferase activity"/>
    <property type="evidence" value="ECO:0007669"/>
    <property type="project" value="UniProtKB-KW"/>
</dbReference>
<evidence type="ECO:0000313" key="4">
    <source>
        <dbReference type="Proteomes" id="UP000178448"/>
    </source>
</evidence>
<dbReference type="Proteomes" id="UP000178448">
    <property type="component" value="Unassembled WGS sequence"/>
</dbReference>
<dbReference type="PANTHER" id="PTHR43864">
    <property type="entry name" value="HYPOXANTHINE/GUANINE PHOSPHORIBOSYLTRANSFERASE"/>
    <property type="match status" value="1"/>
</dbReference>
<organism evidence="3 4">
    <name type="scientific">Candidatus Gottesmanbacteria bacterium RBG_16_52_11</name>
    <dbReference type="NCBI Taxonomy" id="1798374"/>
    <lineage>
        <taxon>Bacteria</taxon>
        <taxon>Candidatus Gottesmaniibacteriota</taxon>
    </lineage>
</organism>